<keyword evidence="1" id="KW-0732">Signal</keyword>
<dbReference type="InterPro" id="IPR032347">
    <property type="entry name" value="DUF4864"/>
</dbReference>
<proteinExistence type="predicted"/>
<dbReference type="OrthoDB" id="9130422at2"/>
<dbReference type="KEGG" id="lvs:LOKVESSMR4R_02740"/>
<dbReference type="STRING" id="1122181.GCA_000382265_01296"/>
<evidence type="ECO:0000313" key="2">
    <source>
        <dbReference type="EMBL" id="ARU02034.1"/>
    </source>
</evidence>
<feature type="chain" id="PRO_5012733757" description="DUF4864 domain-containing protein" evidence="1">
    <location>
        <begin position="20"/>
        <end position="134"/>
    </location>
</feature>
<dbReference type="AlphaFoldDB" id="A0A1Y0EEL6"/>
<evidence type="ECO:0000256" key="1">
    <source>
        <dbReference type="SAM" id="SignalP"/>
    </source>
</evidence>
<evidence type="ECO:0000313" key="3">
    <source>
        <dbReference type="Proteomes" id="UP000195273"/>
    </source>
</evidence>
<accession>A0A1Y0EEL6</accession>
<keyword evidence="3" id="KW-1185">Reference proteome</keyword>
<organism evidence="2 3">
    <name type="scientific">Yoonia vestfoldensis</name>
    <dbReference type="NCBI Taxonomy" id="245188"/>
    <lineage>
        <taxon>Bacteria</taxon>
        <taxon>Pseudomonadati</taxon>
        <taxon>Pseudomonadota</taxon>
        <taxon>Alphaproteobacteria</taxon>
        <taxon>Rhodobacterales</taxon>
        <taxon>Paracoccaceae</taxon>
        <taxon>Yoonia</taxon>
    </lineage>
</organism>
<evidence type="ECO:0008006" key="4">
    <source>
        <dbReference type="Google" id="ProtNLM"/>
    </source>
</evidence>
<sequence length="134" mass="14956">MKRIFVVILGLWLTASALAAQDHAAIQSVITDQLQAFHERDVAAAWSFASPNIKRLFGNEGNFGAMVQQGYPMVWDNADVRFLDLRDMAGFWWQKVMIRDAQGGLHLLDYQMIATPQGWQINGVTLLPAPDLGV</sequence>
<feature type="signal peptide" evidence="1">
    <location>
        <begin position="1"/>
        <end position="19"/>
    </location>
</feature>
<dbReference type="Pfam" id="PF16156">
    <property type="entry name" value="DUF4864"/>
    <property type="match status" value="1"/>
</dbReference>
<name>A0A1Y0EEL6_9RHOB</name>
<dbReference type="Proteomes" id="UP000195273">
    <property type="component" value="Chromosome"/>
</dbReference>
<dbReference type="RefSeq" id="WP_087213251.1">
    <property type="nucleotide sequence ID" value="NZ_CP021431.1"/>
</dbReference>
<protein>
    <recommendedName>
        <fullName evidence="4">DUF4864 domain-containing protein</fullName>
    </recommendedName>
</protein>
<gene>
    <name evidence="2" type="ORF">LOKVESSMR4R_02740</name>
</gene>
<dbReference type="EMBL" id="CP021431">
    <property type="protein sequence ID" value="ARU02034.1"/>
    <property type="molecule type" value="Genomic_DNA"/>
</dbReference>
<reference evidence="2 3" key="1">
    <citation type="submission" date="2017-05" db="EMBL/GenBank/DDBJ databases">
        <title>Genome Sequence of Loktanella vestfoldensis Strain SMR4r Isolated from a Culture of the Diatom Skeletonema marinoi.</title>
        <authorList>
            <person name="Topel M."/>
            <person name="Pinder M.I.M."/>
            <person name="Johansson O.N."/>
            <person name="Kourtchenko O."/>
            <person name="Godhe A."/>
            <person name="Clarke A.K."/>
        </authorList>
    </citation>
    <scope>NUCLEOTIDE SEQUENCE [LARGE SCALE GENOMIC DNA]</scope>
    <source>
        <strain evidence="2 3">SMR4r</strain>
    </source>
</reference>